<name>A0A519BH80_ACIG2</name>
<evidence type="ECO:0000313" key="1">
    <source>
        <dbReference type="EMBL" id="RZD16614.1"/>
    </source>
</evidence>
<reference evidence="1 2" key="1">
    <citation type="journal article" date="2019" name="ISME J.">
        <title>Insights into ecological role of a new deltaproteobacterial order Candidatus Acidulodesulfobacterales by metagenomics and metatranscriptomics.</title>
        <authorList>
            <person name="Tan S."/>
            <person name="Liu J."/>
            <person name="Fang Y."/>
            <person name="Hedlund B.P."/>
            <person name="Lian Z.H."/>
            <person name="Huang L.Y."/>
            <person name="Li J.T."/>
            <person name="Huang L.N."/>
            <person name="Li W.J."/>
            <person name="Jiang H.C."/>
            <person name="Dong H.L."/>
            <person name="Shu W.S."/>
        </authorList>
    </citation>
    <scope>NUCLEOTIDE SEQUENCE [LARGE SCALE GENOMIC DNA]</scope>
    <source>
        <strain evidence="1">AP2</strain>
    </source>
</reference>
<accession>A0A519BH80</accession>
<evidence type="ECO:0008006" key="3">
    <source>
        <dbReference type="Google" id="ProtNLM"/>
    </source>
</evidence>
<dbReference type="Proteomes" id="UP000316562">
    <property type="component" value="Unassembled WGS sequence"/>
</dbReference>
<comment type="caution">
    <text evidence="1">The sequence shown here is derived from an EMBL/GenBank/DDBJ whole genome shotgun (WGS) entry which is preliminary data.</text>
</comment>
<organism evidence="1 2">
    <name type="scientific">Acididesulfobacter guangdongensis</name>
    <dbReference type="NCBI Taxonomy" id="2597225"/>
    <lineage>
        <taxon>Bacteria</taxon>
        <taxon>Deltaproteobacteria</taxon>
        <taxon>Candidatus Acidulodesulfobacterales</taxon>
        <taxon>Candidatus Acididesulfobacter</taxon>
    </lineage>
</organism>
<dbReference type="EMBL" id="SGBC01000002">
    <property type="protein sequence ID" value="RZD16614.1"/>
    <property type="molecule type" value="Genomic_DNA"/>
</dbReference>
<proteinExistence type="predicted"/>
<evidence type="ECO:0000313" key="2">
    <source>
        <dbReference type="Proteomes" id="UP000316562"/>
    </source>
</evidence>
<protein>
    <recommendedName>
        <fullName evidence="3">Lipoprotein</fullName>
    </recommendedName>
</protein>
<dbReference type="PROSITE" id="PS51257">
    <property type="entry name" value="PROKAR_LIPOPROTEIN"/>
    <property type="match status" value="1"/>
</dbReference>
<dbReference type="AlphaFoldDB" id="A0A519BH80"/>
<sequence>MKKLLLLGLLLIPILGFTGCMALQKPMDNMMGVNPKTGCAYGANCSQVPNSNISQQNQINKTLANK</sequence>
<gene>
    <name evidence="1" type="ORF">EVJ46_06295</name>
</gene>